<organismHost>
    <name type="scientific">Cucumis sativus</name>
    <name type="common">Cucumber</name>
    <dbReference type="NCBI Taxonomy" id="3659"/>
</organismHost>
<accession>L7RGL4</accession>
<name>L7RGL4_MNSV</name>
<organism evidence="1">
    <name type="scientific">Melon necrotic spot virus</name>
    <name type="common">MNSV</name>
    <dbReference type="NCBI Taxonomy" id="11987"/>
    <lineage>
        <taxon>Viruses</taxon>
        <taxon>Riboviria</taxon>
        <taxon>Orthornavirae</taxon>
        <taxon>Kitrinoviricota</taxon>
        <taxon>Tolucaviricetes</taxon>
        <taxon>Tolivirales</taxon>
        <taxon>Tombusviridae</taxon>
        <taxon>Procedovirinae</taxon>
        <taxon>Gammacarmovirus</taxon>
        <taxon>Gammacarmovirus melonis</taxon>
    </lineage>
</organism>
<reference evidence="1" key="1">
    <citation type="submission" date="2012-09" db="EMBL/GenBank/DDBJ databases">
        <title>A novel virus infecting Cucumis melo is a member of carmovirus from India.</title>
        <authorList>
            <person name="Nagateja N."/>
            <person name="Gopinath K."/>
        </authorList>
    </citation>
    <scope>NUCLEOTIDE SEQUENCE</scope>
    <source>
        <strain evidence="1">Hyd</strain>
    </source>
</reference>
<protein>
    <submittedName>
        <fullName evidence="1">p28</fullName>
    </submittedName>
</protein>
<sequence length="275" mass="30357">MATAMNTMGLTVLNLAPVQSSHIITRCFAARSVDSTLPSKDICTRLSNSLCENVKSDIASIVKVGLGAAVCYGAYRLAKNFWYNQRKHSKGEIDELGQAVLKCIEDVANGNDEAIEEETTETIMVGDVDIGVVREIPAEVRLKRRHRKAPFLAKVTNMAKNHFGGCPDPTKSNVMAVSKFVYDTCKEHNCLPHQTRQIISIVVPLVLSPDEYDITSRALLNSDILCENRAKRESASSISGWLVNLIAHPLSATAWRRAMDNLCGLPDWKAFRLVN</sequence>
<evidence type="ECO:0000313" key="1">
    <source>
        <dbReference type="EMBL" id="AGC04688.1"/>
    </source>
</evidence>
<organismHost>
    <name type="scientific">Cucumis melo</name>
    <name type="common">Muskmelon</name>
    <dbReference type="NCBI Taxonomy" id="3656"/>
</organismHost>
<proteinExistence type="predicted"/>
<dbReference type="EMBL" id="JX879088">
    <property type="protein sequence ID" value="AGC04688.1"/>
    <property type="molecule type" value="Genomic_RNA"/>
</dbReference>